<dbReference type="Proteomes" id="UP001602245">
    <property type="component" value="Unassembled WGS sequence"/>
</dbReference>
<protein>
    <submittedName>
        <fullName evidence="2">Uncharacterized protein</fullName>
    </submittedName>
</protein>
<feature type="compositionally biased region" description="Low complexity" evidence="1">
    <location>
        <begin position="264"/>
        <end position="274"/>
    </location>
</feature>
<evidence type="ECO:0000256" key="1">
    <source>
        <dbReference type="SAM" id="MobiDB-lite"/>
    </source>
</evidence>
<feature type="compositionally biased region" description="Low complexity" evidence="1">
    <location>
        <begin position="287"/>
        <end position="306"/>
    </location>
</feature>
<evidence type="ECO:0000313" key="3">
    <source>
        <dbReference type="Proteomes" id="UP001602245"/>
    </source>
</evidence>
<keyword evidence="3" id="KW-1185">Reference proteome</keyword>
<evidence type="ECO:0000313" key="2">
    <source>
        <dbReference type="EMBL" id="MFF5295827.1"/>
    </source>
</evidence>
<feature type="region of interest" description="Disordered" evidence="1">
    <location>
        <begin position="180"/>
        <end position="329"/>
    </location>
</feature>
<accession>A0ABW6WRB0</accession>
<organism evidence="2 3">
    <name type="scientific">Paractinoplanes globisporus</name>
    <dbReference type="NCBI Taxonomy" id="113565"/>
    <lineage>
        <taxon>Bacteria</taxon>
        <taxon>Bacillati</taxon>
        <taxon>Actinomycetota</taxon>
        <taxon>Actinomycetes</taxon>
        <taxon>Micromonosporales</taxon>
        <taxon>Micromonosporaceae</taxon>
        <taxon>Paractinoplanes</taxon>
    </lineage>
</organism>
<feature type="compositionally biased region" description="Low complexity" evidence="1">
    <location>
        <begin position="216"/>
        <end position="233"/>
    </location>
</feature>
<name>A0ABW6WRB0_9ACTN</name>
<feature type="region of interest" description="Disordered" evidence="1">
    <location>
        <begin position="364"/>
        <end position="447"/>
    </location>
</feature>
<sequence>MTLDKMQELIQNPSTDAQWDLVGGWQKSAELLSEHRFQVQEYRDNLAAAWPPEKSPASATYLARLDELIKNLSDTYEASITNHEAISAATGSIYQAQVQMNKIYAEYQSNKTALDAFTAKKDQAQSSSTPTPTPSPSGEEPPVAPGRQEELRVQAARLLSTVSTDLAQAQARIIKPTPYTAATERDEKKTIREGDTYVPPLLPPITPSFPDGGGTTTTSRHTATTFPTSPQTTVGVPVTSPSAGTQPGLVLGGAQPTLPPPTSPGFSPTTPTVPTGGGPLPNPGLLPPNTGLLPGGTSPLTPTTPGVGRGLGAPSEGLLRSGGRIPEGGMRTMAPGGIIGGMPGGALGQQSAGRAGMRRINPVGGVIGESEGTLGSQRGAGTGGVSAGQHSTGMYGQGAGRRAGRRDETDGVHWDPDNPWETAEGVDPVVLPSQIRRIDPGPAIGLG</sequence>
<feature type="compositionally biased region" description="Basic and acidic residues" evidence="1">
    <location>
        <begin position="183"/>
        <end position="195"/>
    </location>
</feature>
<reference evidence="2 3" key="1">
    <citation type="submission" date="2024-10" db="EMBL/GenBank/DDBJ databases">
        <title>The Natural Products Discovery Center: Release of the First 8490 Sequenced Strains for Exploring Actinobacteria Biosynthetic Diversity.</title>
        <authorList>
            <person name="Kalkreuter E."/>
            <person name="Kautsar S.A."/>
            <person name="Yang D."/>
            <person name="Bader C.D."/>
            <person name="Teijaro C.N."/>
            <person name="Fluegel L."/>
            <person name="Davis C.M."/>
            <person name="Simpson J.R."/>
            <person name="Lauterbach L."/>
            <person name="Steele A.D."/>
            <person name="Gui C."/>
            <person name="Meng S."/>
            <person name="Li G."/>
            <person name="Viehrig K."/>
            <person name="Ye F."/>
            <person name="Su P."/>
            <person name="Kiefer A.F."/>
            <person name="Nichols A."/>
            <person name="Cepeda A.J."/>
            <person name="Yan W."/>
            <person name="Fan B."/>
            <person name="Jiang Y."/>
            <person name="Adhikari A."/>
            <person name="Zheng C.-J."/>
            <person name="Schuster L."/>
            <person name="Cowan T.M."/>
            <person name="Smanski M.J."/>
            <person name="Chevrette M.G."/>
            <person name="De Carvalho L.P.S."/>
            <person name="Shen B."/>
        </authorList>
    </citation>
    <scope>NUCLEOTIDE SEQUENCE [LARGE SCALE GENOMIC DNA]</scope>
    <source>
        <strain evidence="2 3">NPDC000087</strain>
    </source>
</reference>
<dbReference type="EMBL" id="JBIAZU010000007">
    <property type="protein sequence ID" value="MFF5295827.1"/>
    <property type="molecule type" value="Genomic_DNA"/>
</dbReference>
<feature type="region of interest" description="Disordered" evidence="1">
    <location>
        <begin position="120"/>
        <end position="147"/>
    </location>
</feature>
<feature type="compositionally biased region" description="Basic and acidic residues" evidence="1">
    <location>
        <begin position="405"/>
        <end position="416"/>
    </location>
</feature>
<proteinExistence type="predicted"/>
<gene>
    <name evidence="2" type="ORF">ACFY35_40885</name>
</gene>
<comment type="caution">
    <text evidence="2">The sequence shown here is derived from an EMBL/GenBank/DDBJ whole genome shotgun (WGS) entry which is preliminary data.</text>
</comment>
<dbReference type="RefSeq" id="WP_157296116.1">
    <property type="nucleotide sequence ID" value="NZ_JBIAZU010000007.1"/>
</dbReference>